<name>A0ABV5B966_9BACL</name>
<evidence type="ECO:0000256" key="2">
    <source>
        <dbReference type="SAM" id="Phobius"/>
    </source>
</evidence>
<dbReference type="Proteomes" id="UP001580407">
    <property type="component" value="Unassembled WGS sequence"/>
</dbReference>
<gene>
    <name evidence="3" type="ORF">ACE3NQ_14000</name>
</gene>
<evidence type="ECO:0000313" key="4">
    <source>
        <dbReference type="Proteomes" id="UP001580407"/>
    </source>
</evidence>
<evidence type="ECO:0000256" key="1">
    <source>
        <dbReference type="SAM" id="Coils"/>
    </source>
</evidence>
<comment type="caution">
    <text evidence="3">The sequence shown here is derived from an EMBL/GenBank/DDBJ whole genome shotgun (WGS) entry which is preliminary data.</text>
</comment>
<sequence length="136" mass="14514">MSVEFSVFLIAVAFIGLVVSIIILLRKAMATLDEANKALAEAREAVRDLGSEAGSVLGHANDIAAQVKDKIRAIDAIVNSAQDVGQILHTVTDTARKAVAVLNHTPQAAQPEYVPTNKITIRKTSIDALAKETDRI</sequence>
<accession>A0ABV5B966</accession>
<dbReference type="EMBL" id="JBHILM010000014">
    <property type="protein sequence ID" value="MFB5682032.1"/>
    <property type="molecule type" value="Genomic_DNA"/>
</dbReference>
<keyword evidence="4" id="KW-1185">Reference proteome</keyword>
<dbReference type="SUPFAM" id="SSF58104">
    <property type="entry name" value="Methyl-accepting chemotaxis protein (MCP) signaling domain"/>
    <property type="match status" value="1"/>
</dbReference>
<dbReference type="Pfam" id="PF06103">
    <property type="entry name" value="DUF948"/>
    <property type="match status" value="1"/>
</dbReference>
<keyword evidence="2" id="KW-0472">Membrane</keyword>
<dbReference type="RefSeq" id="WP_375525798.1">
    <property type="nucleotide sequence ID" value="NZ_JBHILM010000014.1"/>
</dbReference>
<evidence type="ECO:0000313" key="3">
    <source>
        <dbReference type="EMBL" id="MFB5682032.1"/>
    </source>
</evidence>
<keyword evidence="2" id="KW-0812">Transmembrane</keyword>
<protein>
    <submittedName>
        <fullName evidence="3">DUF948 domain-containing protein</fullName>
    </submittedName>
</protein>
<keyword evidence="1" id="KW-0175">Coiled coil</keyword>
<feature type="transmembrane region" description="Helical" evidence="2">
    <location>
        <begin position="6"/>
        <end position="25"/>
    </location>
</feature>
<feature type="coiled-coil region" evidence="1">
    <location>
        <begin position="25"/>
        <end position="52"/>
    </location>
</feature>
<dbReference type="InterPro" id="IPR009293">
    <property type="entry name" value="UPF0478"/>
</dbReference>
<reference evidence="3 4" key="1">
    <citation type="submission" date="2024-09" db="EMBL/GenBank/DDBJ databases">
        <authorList>
            <person name="Ruan L."/>
        </authorList>
    </citation>
    <scope>NUCLEOTIDE SEQUENCE [LARGE SCALE GENOMIC DNA]</scope>
    <source>
        <strain evidence="3 4">D33</strain>
    </source>
</reference>
<keyword evidence="2" id="KW-1133">Transmembrane helix</keyword>
<organism evidence="3 4">
    <name type="scientific">Paenibacillus terreus</name>
    <dbReference type="NCBI Taxonomy" id="1387834"/>
    <lineage>
        <taxon>Bacteria</taxon>
        <taxon>Bacillati</taxon>
        <taxon>Bacillota</taxon>
        <taxon>Bacilli</taxon>
        <taxon>Bacillales</taxon>
        <taxon>Paenibacillaceae</taxon>
        <taxon>Paenibacillus</taxon>
    </lineage>
</organism>
<proteinExistence type="predicted"/>